<dbReference type="Gene3D" id="1.10.510.10">
    <property type="entry name" value="Transferase(Phosphotransferase) domain 1"/>
    <property type="match status" value="1"/>
</dbReference>
<keyword evidence="2" id="KW-0812">Transmembrane</keyword>
<dbReference type="Pfam" id="PF03109">
    <property type="entry name" value="ABC1"/>
    <property type="match status" value="1"/>
</dbReference>
<feature type="transmembrane region" description="Helical" evidence="2">
    <location>
        <begin position="456"/>
        <end position="489"/>
    </location>
</feature>
<proteinExistence type="inferred from homology"/>
<dbReference type="AlphaFoldDB" id="A0AAQ4CTX0"/>
<name>A0AAQ4CTX0_9CREN</name>
<keyword evidence="4" id="KW-0808">Transferase</keyword>
<dbReference type="PANTHER" id="PTHR10566">
    <property type="entry name" value="CHAPERONE-ACTIVITY OF BC1 COMPLEX CABC1 -RELATED"/>
    <property type="match status" value="1"/>
</dbReference>
<dbReference type="GO" id="GO:0004672">
    <property type="term" value="F:protein kinase activity"/>
    <property type="evidence" value="ECO:0007669"/>
    <property type="project" value="InterPro"/>
</dbReference>
<dbReference type="EMBL" id="AP025226">
    <property type="protein sequence ID" value="BDB99251.1"/>
    <property type="molecule type" value="Genomic_DNA"/>
</dbReference>
<evidence type="ECO:0000256" key="1">
    <source>
        <dbReference type="ARBA" id="ARBA00009670"/>
    </source>
</evidence>
<evidence type="ECO:0000256" key="2">
    <source>
        <dbReference type="SAM" id="Phobius"/>
    </source>
</evidence>
<dbReference type="InterPro" id="IPR011009">
    <property type="entry name" value="Kinase-like_dom_sf"/>
</dbReference>
<evidence type="ECO:0000313" key="5">
    <source>
        <dbReference type="Proteomes" id="UP001319921"/>
    </source>
</evidence>
<dbReference type="CDD" id="cd05121">
    <property type="entry name" value="ABC1_ADCK3-like"/>
    <property type="match status" value="1"/>
</dbReference>
<comment type="similarity">
    <text evidence="1">Belongs to the protein kinase superfamily. ADCK protein kinase family.</text>
</comment>
<dbReference type="PANTHER" id="PTHR10566:SF113">
    <property type="entry name" value="PROTEIN ACTIVITY OF BC1 COMPLEX KINASE 7, CHLOROPLASTIC"/>
    <property type="match status" value="1"/>
</dbReference>
<reference evidence="4 5" key="1">
    <citation type="journal article" date="2022" name="Microbiol. Resour. Announc.">
        <title>Complete Genome Sequence of the Hyperthermophilic and Acidophilic Archaeon Saccharolobus caldissimus Strain HS-3T.</title>
        <authorList>
            <person name="Sakai H.D."/>
            <person name="Kurosawa N."/>
        </authorList>
    </citation>
    <scope>NUCLEOTIDE SEQUENCE [LARGE SCALE GENOMIC DNA]</scope>
    <source>
        <strain evidence="4 5">JCM32116</strain>
    </source>
</reference>
<dbReference type="InterPro" id="IPR000719">
    <property type="entry name" value="Prot_kinase_dom"/>
</dbReference>
<sequence>MYVIRRLLQVFFTLAPRVIAYREFRQRILKNKPVNEKEMEEEAKKLVDALIKLGPTFIKFGQILSVRPDIMPDAYIRELARLQDDVPPAPFSDVKKIIEEEMGDELKILDEKPISSASLGQVYLGEYKGRLVAVKVNRPRIKEIVSEDIQVMRKLLPFLRLVFDESFLEIIKVFMDEFSRRIFEEMDYVKEAFYLSKIKEELSDYPSLRIPAVIKATKRVLIMEYIRGYKVTSEEAKKIIDSKILAYRVFRLFMYMLLSKEYFHADPHPGNIAVDKEGNLILYDFGMCGRIDEKTRSLLLRAYVAMVRMDADSLVRVLDELGAIQPFADRVVLAKGLKLFMQSMQGIEIEELELQDFLKLADQVFFKFPLRMPSKLVLPFRMINVLDGTCREIDSSFDFVKASISFLEEEGYTTKVVIEQAREILDNLWNRFRNFLLAYPQQREIIQVKSSSVKDYLTQITLILAIIIYAFTKNIIITFLIVILALTFYTTNNKK</sequence>
<keyword evidence="2" id="KW-1133">Transmembrane helix</keyword>
<dbReference type="InterPro" id="IPR050154">
    <property type="entry name" value="UbiB_kinase"/>
</dbReference>
<dbReference type="InterPro" id="IPR004147">
    <property type="entry name" value="ABC1_dom"/>
</dbReference>
<keyword evidence="2" id="KW-0472">Membrane</keyword>
<dbReference type="PROSITE" id="PS50011">
    <property type="entry name" value="PROTEIN_KINASE_DOM"/>
    <property type="match status" value="1"/>
</dbReference>
<dbReference type="GO" id="GO:0005524">
    <property type="term" value="F:ATP binding"/>
    <property type="evidence" value="ECO:0007669"/>
    <property type="project" value="InterPro"/>
</dbReference>
<organism evidence="4 5">
    <name type="scientific">Saccharolobus caldissimus</name>
    <dbReference type="NCBI Taxonomy" id="1702097"/>
    <lineage>
        <taxon>Archaea</taxon>
        <taxon>Thermoproteota</taxon>
        <taxon>Thermoprotei</taxon>
        <taxon>Sulfolobales</taxon>
        <taxon>Sulfolobaceae</taxon>
        <taxon>Saccharolobus</taxon>
    </lineage>
</organism>
<protein>
    <submittedName>
        <fullName evidence="4">Glycosyl transferase family 1</fullName>
    </submittedName>
</protein>
<dbReference type="SUPFAM" id="SSF56112">
    <property type="entry name" value="Protein kinase-like (PK-like)"/>
    <property type="match status" value="1"/>
</dbReference>
<dbReference type="Proteomes" id="UP001319921">
    <property type="component" value="Chromosome"/>
</dbReference>
<gene>
    <name evidence="4" type="ORF">SACC_22680</name>
</gene>
<feature type="domain" description="Protein kinase" evidence="3">
    <location>
        <begin position="108"/>
        <end position="457"/>
    </location>
</feature>
<accession>A0AAQ4CTX0</accession>
<evidence type="ECO:0000259" key="3">
    <source>
        <dbReference type="PROSITE" id="PS50011"/>
    </source>
</evidence>
<dbReference type="KEGG" id="scas:SACC_22680"/>
<evidence type="ECO:0000313" key="4">
    <source>
        <dbReference type="EMBL" id="BDB99251.1"/>
    </source>
</evidence>
<keyword evidence="5" id="KW-1185">Reference proteome</keyword>